<dbReference type="Pfam" id="PF18541">
    <property type="entry name" value="RuvC_III"/>
    <property type="match status" value="1"/>
</dbReference>
<dbReference type="Pfam" id="PF13395">
    <property type="entry name" value="HNH_4"/>
    <property type="match status" value="1"/>
</dbReference>
<proteinExistence type="inferred from homology"/>
<dbReference type="OrthoDB" id="9777169at2"/>
<feature type="active site" description="Proton acceptor for HNH nuclease domain" evidence="12">
    <location>
        <position position="792"/>
    </location>
</feature>
<feature type="binding site" evidence="12">
    <location>
        <position position="708"/>
    </location>
    <ligand>
        <name>Mg(2+)</name>
        <dbReference type="ChEBI" id="CHEBI:18420"/>
        <label>1</label>
    </ligand>
</feature>
<evidence type="ECO:0000256" key="7">
    <source>
        <dbReference type="ARBA" id="ARBA00022884"/>
    </source>
</evidence>
<dbReference type="GO" id="GO:0046872">
    <property type="term" value="F:metal ion binding"/>
    <property type="evidence" value="ECO:0007669"/>
    <property type="project" value="UniProtKB-UniRule"/>
</dbReference>
<dbReference type="GO" id="GO:0004519">
    <property type="term" value="F:endonuclease activity"/>
    <property type="evidence" value="ECO:0007669"/>
    <property type="project" value="UniProtKB-UniRule"/>
</dbReference>
<evidence type="ECO:0000256" key="11">
    <source>
        <dbReference type="ARBA" id="ARBA00046380"/>
    </source>
</evidence>
<keyword evidence="7 12" id="KW-0694">RNA-binding</keyword>
<dbReference type="NCBIfam" id="TIGR01865">
    <property type="entry name" value="cas_Csn1"/>
    <property type="match status" value="2"/>
</dbReference>
<keyword evidence="10" id="KW-0464">Manganese</keyword>
<sequence length="1427" mass="166110">MAKNILGLDLGTNSIGWAFVKEATNSNEESSIEKIGVRVNPLTTDEQTNFEKGKPITTNAGRTLARSARRNLHRFKLRRENLLQILKTHKWIDNETILAENGNKTTFETFRLRALAAEKQLELHELVRVLFQINKKRGYKSSRKVNNAEEGSLIDGMEIAKKLCHENLTPGQYVLDLLKTGKKKVPDFYRSDLQTEFDRIWNFQKQFYNELFTDNLKEELKGKGKVATWTILKVPFNLVGLKRNLKRDELKLENYQWRNDTLSNQLNLEQIAIVLQEINGQLANSSGYLGAISDRSKELYFNNQTVGQYQYAQLQNNPHARLKNQVFYRQDYMDEFEKIWEIQAKNRENIFTNTLKEEIRDVVIFYQRKLKSQKGLISFCEFEQREIIKDEKKKTVGLRVIPKSVPLFQEFKIWQILHNIKLKNKITNEVVLLNENDKSFLFEELDLKGNLTASEVLKLLVDKPKDWEINYASLEGNRTNQALYNAYLTILDNEGYDVREELKLKLNKDDITLADIDKSASGIKEMVRAIFNHLGIKPEILDFNAELEGKAFEEQLSFQLWHLLYAYEEDNSPTGMDTLYRLLEQKFGFNKEQAKVMGTVAFQDDYGSLSSKAIRKIYPFIKENEYSVACDLAGYRHSKNSLTKEELENRELKSRLDILPKNSLRNPVVEKILNQMVNLVNTIIDIENDKLEKAGMKRNFQFDEIRIELARELKKNAKEREEMTKAMNAGKIKHEKIINILQVEDGIKFPTRNDIIRYKLYQELKNNGYKDLYTNQYIERKDIFTKKYDIEHIIPQSRLFDDSFSNKTLVPRQINLDKGNKTAYDYIFDVFGQDKLNEFLIRSKALFDLNDEGISKAKYKKLTMKGSEIGEGFIQRDLRDSQYIAKKAKEILFQITKSVLSTSGSVTDRLRDDWDLVNVMKELNLEKYRLAGLTEMQITKDGNPKEAIKDWTKRNDHRHHAMDALTVAFTKFSFIQYLNNLNARRNDKYDSISNAKDKKAIDTNSLRISSKDALGIEEKETHKINNGKGNYKRVFNEPIPNFRQLAKEHLEAVLVSHKAKNKVVTRNINKTKGSDKIQIALTPRGQMHDQTVYGWNRWSRVDLSKKLSKIEIEAIIDLKKRQFIKDFISEKGSISKAFTDENLAKLIFNNKSLKEIEISIPCYTQKIDLNKVLTDTQKTISAKKKVIKNILDLKVREKITERLVDYNGDFKKAFSDLDQNPIWLNEEKGIAIKRVTISGVKNAEALHTKKDHLGNDIFDEDGNKIPVDFVSTGNNHHVAIYEDEKGNLQDRVISFYEAVARINQGLPIVDKAYNHHLGWTFKFTMKQNEMFVFSSEDFNPNEIDLFDRKNQTLISKHLFRVQKFSKVEYGNSAVRDYVFRHHLESVISDVKELRDKTYKVFKSLGEFKGLIKVRTNHLGEIIHIGEY</sequence>
<evidence type="ECO:0000256" key="2">
    <source>
        <dbReference type="ARBA" id="ARBA00022722"/>
    </source>
</evidence>
<evidence type="ECO:0000256" key="4">
    <source>
        <dbReference type="ARBA" id="ARBA00022759"/>
    </source>
</evidence>
<accession>A0A511NMM8</accession>
<evidence type="ECO:0000256" key="13">
    <source>
        <dbReference type="SAM" id="Coils"/>
    </source>
</evidence>
<comment type="caution">
    <text evidence="15">The sequence shown here is derived from an EMBL/GenBank/DDBJ whole genome shotgun (WGS) entry which is preliminary data.</text>
</comment>
<dbReference type="EMBL" id="BJXC01000045">
    <property type="protein sequence ID" value="GEM53718.1"/>
    <property type="molecule type" value="Genomic_DNA"/>
</dbReference>
<evidence type="ECO:0000256" key="9">
    <source>
        <dbReference type="ARBA" id="ARBA00023125"/>
    </source>
</evidence>
<feature type="binding site" evidence="12">
    <location>
        <position position="960"/>
    </location>
    <ligand>
        <name>Mg(2+)</name>
        <dbReference type="ChEBI" id="CHEBI:18420"/>
        <label>2</label>
    </ligand>
</feature>
<evidence type="ECO:0000313" key="15">
    <source>
        <dbReference type="EMBL" id="GEM53718.1"/>
    </source>
</evidence>
<evidence type="ECO:0000256" key="5">
    <source>
        <dbReference type="ARBA" id="ARBA00022801"/>
    </source>
</evidence>
<keyword evidence="16" id="KW-1185">Reference proteome</keyword>
<dbReference type="GO" id="GO:0043571">
    <property type="term" value="P:maintenance of CRISPR repeat elements"/>
    <property type="evidence" value="ECO:0007669"/>
    <property type="project" value="UniProtKB-UniRule"/>
</dbReference>
<dbReference type="PROSITE" id="PS51749">
    <property type="entry name" value="HNH_CAS9"/>
    <property type="match status" value="1"/>
</dbReference>
<keyword evidence="6 12" id="KW-0460">Magnesium</keyword>
<reference evidence="15 16" key="1">
    <citation type="submission" date="2019-07" db="EMBL/GenBank/DDBJ databases">
        <title>Whole genome shotgun sequence of Empedobacter brevis NBRC 14943.</title>
        <authorList>
            <person name="Hosoyama A."/>
            <person name="Uohara A."/>
            <person name="Ohji S."/>
            <person name="Ichikawa N."/>
        </authorList>
    </citation>
    <scope>NUCLEOTIDE SEQUENCE [LARGE SCALE GENOMIC DNA]</scope>
    <source>
        <strain evidence="15 16">NBRC 14943</strain>
    </source>
</reference>
<keyword evidence="5 12" id="KW-0378">Hydrolase</keyword>
<feature type="coiled-coil region" evidence="13">
    <location>
        <begin position="238"/>
        <end position="265"/>
    </location>
</feature>
<feature type="binding site" evidence="12">
    <location>
        <position position="9"/>
    </location>
    <ligand>
        <name>Mg(2+)</name>
        <dbReference type="ChEBI" id="CHEBI:18420"/>
        <label>1</label>
    </ligand>
</feature>
<keyword evidence="9 12" id="KW-0238">DNA-binding</keyword>
<dbReference type="GO" id="GO:0016787">
    <property type="term" value="F:hydrolase activity"/>
    <property type="evidence" value="ECO:0007669"/>
    <property type="project" value="UniProtKB-KW"/>
</dbReference>
<dbReference type="EC" id="3.1.-.-" evidence="12"/>
<dbReference type="HAMAP" id="MF_01480">
    <property type="entry name" value="Cas9"/>
    <property type="match status" value="1"/>
</dbReference>
<comment type="domain">
    <text evidence="12">Has 2 endonuclease domains. The discontinuous RuvC-like domain cleaves the target DNA noncomplementary to crRNA while the HNH nuclease domain cleaves the target DNA complementary to crRNA.</text>
</comment>
<dbReference type="InterPro" id="IPR036397">
    <property type="entry name" value="RNaseH_sf"/>
</dbReference>
<protein>
    <recommendedName>
        <fullName evidence="12">CRISPR-associated endonuclease Cas9</fullName>
        <ecNumber evidence="12">3.1.-.-</ecNumber>
    </recommendedName>
</protein>
<feature type="active site" description="For RuvC-like nuclease domain" evidence="12">
    <location>
        <position position="9"/>
    </location>
</feature>
<dbReference type="InterPro" id="IPR028629">
    <property type="entry name" value="Cas9"/>
</dbReference>
<keyword evidence="4 12" id="KW-0255">Endonuclease</keyword>
<feature type="binding site" evidence="12">
    <location>
        <position position="712"/>
    </location>
    <ligand>
        <name>Mg(2+)</name>
        <dbReference type="ChEBI" id="CHEBI:18420"/>
        <label>2</label>
    </ligand>
</feature>
<name>A0A511NMM8_9FLAO</name>
<dbReference type="InterPro" id="IPR003615">
    <property type="entry name" value="HNH_nuc"/>
</dbReference>
<evidence type="ECO:0000256" key="1">
    <source>
        <dbReference type="ARBA" id="ARBA00001946"/>
    </source>
</evidence>
<comment type="subunit">
    <text evidence="11 12">Monomer. Binds crRNA and tracrRNA.</text>
</comment>
<feature type="domain" description="HNH Cas9-type" evidence="14">
    <location>
        <begin position="716"/>
        <end position="878"/>
    </location>
</feature>
<organism evidence="15 16">
    <name type="scientific">Empedobacter brevis NBRC 14943 = ATCC 43319</name>
    <dbReference type="NCBI Taxonomy" id="1218108"/>
    <lineage>
        <taxon>Bacteria</taxon>
        <taxon>Pseudomonadati</taxon>
        <taxon>Bacteroidota</taxon>
        <taxon>Flavobacteriia</taxon>
        <taxon>Flavobacteriales</taxon>
        <taxon>Weeksellaceae</taxon>
        <taxon>Empedobacter</taxon>
    </lineage>
</organism>
<evidence type="ECO:0000256" key="8">
    <source>
        <dbReference type="ARBA" id="ARBA00023118"/>
    </source>
</evidence>
<dbReference type="InterPro" id="IPR041383">
    <property type="entry name" value="RuvC_III"/>
</dbReference>
<dbReference type="STRING" id="1218108.GCA_000382425_02700"/>
<dbReference type="GO" id="GO:0051607">
    <property type="term" value="P:defense response to virus"/>
    <property type="evidence" value="ECO:0007669"/>
    <property type="project" value="UniProtKB-UniRule"/>
</dbReference>
<keyword evidence="13" id="KW-0175">Coiled coil</keyword>
<comment type="cofactor">
    <cofactor evidence="1 12">
        <name>Mg(2+)</name>
        <dbReference type="ChEBI" id="CHEBI:18420"/>
    </cofactor>
</comment>
<feature type="binding site" evidence="12">
    <location>
        <position position="712"/>
    </location>
    <ligand>
        <name>Mg(2+)</name>
        <dbReference type="ChEBI" id="CHEBI:18420"/>
        <label>1</label>
    </ligand>
</feature>
<evidence type="ECO:0000256" key="10">
    <source>
        <dbReference type="ARBA" id="ARBA00023211"/>
    </source>
</evidence>
<evidence type="ECO:0000259" key="14">
    <source>
        <dbReference type="PROSITE" id="PS51749"/>
    </source>
</evidence>
<comment type="function">
    <text evidence="12">CRISPR (clustered regularly interspaced short palindromic repeat) is an adaptive immune system that provides protection against mobile genetic elements (viruses, transposable elements and conjugative plasmids). CRISPR clusters contain spacers, sequences complementary to antecedent mobile elements, and target invading nucleic acids. CRISPR clusters are transcribed and processed into CRISPR RNA (crRNA). In type II CRISPR systems correct processing of pre-crRNA requires a trans-encoded small RNA (tracrRNA), endogenous ribonuclease 3 (rnc) and this protein. The tracrRNA serves as a guide for ribonuclease 3-aided processing of pre-crRNA. Subsequently Cas9/crRNA/tracrRNA endonucleolytically cleaves linear or circular dsDNA target complementary to the spacer; Cas9 is inactive in the absence of the 2 guide RNAs (gRNA). Cas9 recognizes the protospacer adjacent motif (PAM) in the CRISPR repeat sequences to help distinguish self versus nonself, as targets within the bacterial CRISPR locus do not have PAMs. PAM recognition is also required for catalytic activity.</text>
</comment>
<keyword evidence="8 12" id="KW-0051">Antiviral defense</keyword>
<dbReference type="Gene3D" id="3.30.420.10">
    <property type="entry name" value="Ribonuclease H-like superfamily/Ribonuclease H"/>
    <property type="match status" value="2"/>
</dbReference>
<keyword evidence="3 12" id="KW-0479">Metal-binding</keyword>
<dbReference type="RefSeq" id="WP_019976176.1">
    <property type="nucleotide sequence ID" value="NZ_BJXC01000045.1"/>
</dbReference>
<dbReference type="GeneID" id="84650797"/>
<dbReference type="GO" id="GO:0003677">
    <property type="term" value="F:DNA binding"/>
    <property type="evidence" value="ECO:0007669"/>
    <property type="project" value="UniProtKB-UniRule"/>
</dbReference>
<evidence type="ECO:0000256" key="3">
    <source>
        <dbReference type="ARBA" id="ARBA00022723"/>
    </source>
</evidence>
<dbReference type="GO" id="GO:0003723">
    <property type="term" value="F:RNA binding"/>
    <property type="evidence" value="ECO:0007669"/>
    <property type="project" value="UniProtKB-UniRule"/>
</dbReference>
<evidence type="ECO:0000256" key="6">
    <source>
        <dbReference type="ARBA" id="ARBA00022842"/>
    </source>
</evidence>
<gene>
    <name evidence="12 15" type="primary">cas9</name>
    <name evidence="15" type="ORF">EB1_35080</name>
</gene>
<dbReference type="Proteomes" id="UP000321245">
    <property type="component" value="Unassembled WGS sequence"/>
</dbReference>
<keyword evidence="2 12" id="KW-0540">Nuclease</keyword>
<feature type="binding site" evidence="12">
    <location>
        <position position="9"/>
    </location>
    <ligand>
        <name>Mg(2+)</name>
        <dbReference type="ChEBI" id="CHEBI:18420"/>
        <label>2</label>
    </ligand>
</feature>
<dbReference type="InterPro" id="IPR033114">
    <property type="entry name" value="HNH_CAS9"/>
</dbReference>
<evidence type="ECO:0000256" key="12">
    <source>
        <dbReference type="HAMAP-Rule" id="MF_01480"/>
    </source>
</evidence>
<evidence type="ECO:0000313" key="16">
    <source>
        <dbReference type="Proteomes" id="UP000321245"/>
    </source>
</evidence>
<comment type="similarity">
    <text evidence="12">Belongs to the CRISPR-associated Cas9 family.</text>
</comment>